<evidence type="ECO:0000256" key="1">
    <source>
        <dbReference type="SAM" id="MobiDB-lite"/>
    </source>
</evidence>
<dbReference type="Proteomes" id="UP001168821">
    <property type="component" value="Unassembled WGS sequence"/>
</dbReference>
<gene>
    <name evidence="2" type="ORF">Zmor_028476</name>
</gene>
<proteinExistence type="predicted"/>
<dbReference type="AlphaFoldDB" id="A0AA38HS89"/>
<accession>A0AA38HS89</accession>
<protein>
    <submittedName>
        <fullName evidence="2">Uncharacterized protein</fullName>
    </submittedName>
</protein>
<sequence>MAERTIGTIKKLLKKTIDDKEDIYLALLAYRNTPVYNSYTPSQILMSRILRDNMPRTKEQLIPQLINKERYHLKLKEARDKQKYFTMTDTQQTDRNSKSKKKITIKKNLAQYGNLER</sequence>
<organism evidence="2 3">
    <name type="scientific">Zophobas morio</name>
    <dbReference type="NCBI Taxonomy" id="2755281"/>
    <lineage>
        <taxon>Eukaryota</taxon>
        <taxon>Metazoa</taxon>
        <taxon>Ecdysozoa</taxon>
        <taxon>Arthropoda</taxon>
        <taxon>Hexapoda</taxon>
        <taxon>Insecta</taxon>
        <taxon>Pterygota</taxon>
        <taxon>Neoptera</taxon>
        <taxon>Endopterygota</taxon>
        <taxon>Coleoptera</taxon>
        <taxon>Polyphaga</taxon>
        <taxon>Cucujiformia</taxon>
        <taxon>Tenebrionidae</taxon>
        <taxon>Zophobas</taxon>
    </lineage>
</organism>
<comment type="caution">
    <text evidence="2">The sequence shown here is derived from an EMBL/GenBank/DDBJ whole genome shotgun (WGS) entry which is preliminary data.</text>
</comment>
<dbReference type="EMBL" id="JALNTZ010000009">
    <property type="protein sequence ID" value="KAJ3642011.1"/>
    <property type="molecule type" value="Genomic_DNA"/>
</dbReference>
<reference evidence="2" key="1">
    <citation type="journal article" date="2023" name="G3 (Bethesda)">
        <title>Whole genome assemblies of Zophobas morio and Tenebrio molitor.</title>
        <authorList>
            <person name="Kaur S."/>
            <person name="Stinson S.A."/>
            <person name="diCenzo G.C."/>
        </authorList>
    </citation>
    <scope>NUCLEOTIDE SEQUENCE</scope>
    <source>
        <strain evidence="2">QUZm001</strain>
    </source>
</reference>
<evidence type="ECO:0000313" key="2">
    <source>
        <dbReference type="EMBL" id="KAJ3642011.1"/>
    </source>
</evidence>
<evidence type="ECO:0000313" key="3">
    <source>
        <dbReference type="Proteomes" id="UP001168821"/>
    </source>
</evidence>
<feature type="compositionally biased region" description="Polar residues" evidence="1">
    <location>
        <begin position="85"/>
        <end position="94"/>
    </location>
</feature>
<keyword evidence="3" id="KW-1185">Reference proteome</keyword>
<name>A0AA38HS89_9CUCU</name>
<feature type="region of interest" description="Disordered" evidence="1">
    <location>
        <begin position="84"/>
        <end position="103"/>
    </location>
</feature>